<sequence length="250" mass="27397">MIATDYQKLEPGNEIRLLEIDGRAFGMDEILYFHGHNIAHSEAEISAAKGDETRLAAKSIWWQGHEYKAWPCQIEGIESATSGSDAQPSLRVANIDSSITALCLHYDDLVQAKVTVHDTLAKYLDAKNFTQGNAAADPTQEKVKVFFIDAKSEETNETIGFTLASPMDLQGVMIPTRQLHALCTWCIRNQYRSGEGCDYAGKRYFDGNNAPVTNPALDVCNGTLSACKLRFGANSELPFGGFPGTALIRS</sequence>
<dbReference type="GO" id="GO:0030430">
    <property type="term" value="C:host cell cytoplasm"/>
    <property type="evidence" value="ECO:0007669"/>
    <property type="project" value="InterPro"/>
</dbReference>
<protein>
    <submittedName>
        <fullName evidence="1">Phage minor tail protein L</fullName>
    </submittedName>
</protein>
<dbReference type="AlphaFoldDB" id="A0A6G9RL54"/>
<dbReference type="EMBL" id="CP050321">
    <property type="protein sequence ID" value="QIR27640.1"/>
    <property type="molecule type" value="Genomic_DNA"/>
</dbReference>
<evidence type="ECO:0000313" key="1">
    <source>
        <dbReference type="EMBL" id="QIR27640.1"/>
    </source>
</evidence>
<proteinExistence type="predicted"/>
<evidence type="ECO:0000313" key="2">
    <source>
        <dbReference type="Proteomes" id="UP000503580"/>
    </source>
</evidence>
<organism evidence="1 2">
    <name type="scientific">Kluyvera genomosp. 3</name>
    <dbReference type="NCBI Taxonomy" id="2774055"/>
    <lineage>
        <taxon>Bacteria</taxon>
        <taxon>Pseudomonadati</taxon>
        <taxon>Pseudomonadota</taxon>
        <taxon>Gammaproteobacteria</taxon>
        <taxon>Enterobacterales</taxon>
        <taxon>Enterobacteriaceae</taxon>
        <taxon>Kluyvera</taxon>
    </lineage>
</organism>
<gene>
    <name evidence="1" type="ORF">GY169_12880</name>
</gene>
<dbReference type="RefSeq" id="WP_167575983.1">
    <property type="nucleotide sequence ID" value="NZ_CP050321.1"/>
</dbReference>
<dbReference type="NCBIfam" id="TIGR01600">
    <property type="entry name" value="phage_tail_L"/>
    <property type="match status" value="1"/>
</dbReference>
<dbReference type="Proteomes" id="UP000503580">
    <property type="component" value="Chromosome"/>
</dbReference>
<dbReference type="GO" id="GO:0051536">
    <property type="term" value="F:iron-sulfur cluster binding"/>
    <property type="evidence" value="ECO:0007669"/>
    <property type="project" value="InterPro"/>
</dbReference>
<keyword evidence="2" id="KW-1185">Reference proteome</keyword>
<dbReference type="InterPro" id="IPR006487">
    <property type="entry name" value="Phage_lambda_L"/>
</dbReference>
<dbReference type="KEGG" id="kgn:GY169_12880"/>
<accession>A0A6G9RL54</accession>
<name>A0A6G9RL54_9ENTR</name>
<reference evidence="1 2" key="1">
    <citation type="submission" date="2020-02" db="EMBL/GenBank/DDBJ databases">
        <title>Whole genome PO2S7.</title>
        <authorList>
            <person name="Singha K.M."/>
        </authorList>
    </citation>
    <scope>NUCLEOTIDE SEQUENCE [LARGE SCALE GENOMIC DNA]</scope>
    <source>
        <strain evidence="1 2">PO2S7</strain>
    </source>
</reference>
<dbReference type="Pfam" id="PF05100">
    <property type="entry name" value="Phage_tail_L"/>
    <property type="match status" value="1"/>
</dbReference>
<dbReference type="GO" id="GO:0046718">
    <property type="term" value="P:symbiont entry into host cell"/>
    <property type="evidence" value="ECO:0007669"/>
    <property type="project" value="InterPro"/>
</dbReference>